<dbReference type="EMBL" id="KV875104">
    <property type="protein sequence ID" value="OIW24297.1"/>
    <property type="molecule type" value="Genomic_DNA"/>
</dbReference>
<protein>
    <submittedName>
        <fullName evidence="1">Uncharacterized protein</fullName>
    </submittedName>
</protein>
<accession>A0A1J7IT73</accession>
<evidence type="ECO:0000313" key="1">
    <source>
        <dbReference type="EMBL" id="OIW24297.1"/>
    </source>
</evidence>
<organism evidence="1 2">
    <name type="scientific">Coniochaeta ligniaria NRRL 30616</name>
    <dbReference type="NCBI Taxonomy" id="1408157"/>
    <lineage>
        <taxon>Eukaryota</taxon>
        <taxon>Fungi</taxon>
        <taxon>Dikarya</taxon>
        <taxon>Ascomycota</taxon>
        <taxon>Pezizomycotina</taxon>
        <taxon>Sordariomycetes</taxon>
        <taxon>Sordariomycetidae</taxon>
        <taxon>Coniochaetales</taxon>
        <taxon>Coniochaetaceae</taxon>
        <taxon>Coniochaeta</taxon>
    </lineage>
</organism>
<dbReference type="InParanoid" id="A0A1J7IT73"/>
<evidence type="ECO:0000313" key="2">
    <source>
        <dbReference type="Proteomes" id="UP000182658"/>
    </source>
</evidence>
<dbReference type="Proteomes" id="UP000182658">
    <property type="component" value="Unassembled WGS sequence"/>
</dbReference>
<sequence>MPESMKGTGASLFLSRSRLCWRTSPKVVSDMLYSRLWWSGLFSDKRQANIDRLGIFAIDQTLPINLGSGQHTRRVDTLSLTDLNHVSTLNVTSGFEIVKIMAESSKHPPHHAVPSAPRFYRHRTPLLIQGTREAHAGGHKESLLPKATGQVLPEGTGEAVAEGHKKGLRPEARRFYRVILDSNGSRGKKMGLK</sequence>
<reference evidence="1 2" key="1">
    <citation type="submission" date="2016-10" db="EMBL/GenBank/DDBJ databases">
        <title>Draft genome sequence of Coniochaeta ligniaria NRRL30616, a lignocellulolytic fungus for bioabatement of inhibitors in plant biomass hydrolysates.</title>
        <authorList>
            <consortium name="DOE Joint Genome Institute"/>
            <person name="Jimenez D.J."/>
            <person name="Hector R.E."/>
            <person name="Riley R."/>
            <person name="Sun H."/>
            <person name="Grigoriev I.V."/>
            <person name="Van Elsas J.D."/>
            <person name="Nichols N.N."/>
        </authorList>
    </citation>
    <scope>NUCLEOTIDE SEQUENCE [LARGE SCALE GENOMIC DNA]</scope>
    <source>
        <strain evidence="1 2">NRRL 30616</strain>
    </source>
</reference>
<keyword evidence="2" id="KW-1185">Reference proteome</keyword>
<name>A0A1J7IT73_9PEZI</name>
<dbReference type="AlphaFoldDB" id="A0A1J7IT73"/>
<proteinExistence type="predicted"/>
<gene>
    <name evidence="1" type="ORF">CONLIGDRAFT_649044</name>
</gene>